<keyword evidence="3" id="KW-1185">Reference proteome</keyword>
<feature type="region of interest" description="Disordered" evidence="1">
    <location>
        <begin position="1"/>
        <end position="122"/>
    </location>
</feature>
<feature type="compositionally biased region" description="Low complexity" evidence="1">
    <location>
        <begin position="30"/>
        <end position="48"/>
    </location>
</feature>
<evidence type="ECO:0000313" key="3">
    <source>
        <dbReference type="Proteomes" id="UP000597507"/>
    </source>
</evidence>
<gene>
    <name evidence="2" type="ORF">GCM10010964_23180</name>
</gene>
<dbReference type="EMBL" id="BMKS01000006">
    <property type="protein sequence ID" value="GGG34631.1"/>
    <property type="molecule type" value="Genomic_DNA"/>
</dbReference>
<evidence type="ECO:0000256" key="1">
    <source>
        <dbReference type="SAM" id="MobiDB-lite"/>
    </source>
</evidence>
<accession>A0A8J3ECD9</accession>
<sequence length="122" mass="12612">MRRPRLGTPGGAGAGPAPRSRPDAPRRCPRAPGANRGRGARAGAAARPDANRLSEGQARSRIEETGCAPLTGLRPDGRGIRRGRAMRNGQPVDVALDRRGQDHAARPSGTAGAALSPDGRAR</sequence>
<feature type="compositionally biased region" description="Basic and acidic residues" evidence="1">
    <location>
        <begin position="95"/>
        <end position="105"/>
    </location>
</feature>
<reference evidence="2 3" key="1">
    <citation type="journal article" date="2014" name="Int. J. Syst. Evol. Microbiol.">
        <title>Complete genome sequence of Corynebacterium casei LMG S-19264T (=DSM 44701T), isolated from a smear-ripened cheese.</title>
        <authorList>
            <consortium name="US DOE Joint Genome Institute (JGI-PGF)"/>
            <person name="Walter F."/>
            <person name="Albersmeier A."/>
            <person name="Kalinowski J."/>
            <person name="Ruckert C."/>
        </authorList>
    </citation>
    <scope>NUCLEOTIDE SEQUENCE [LARGE SCALE GENOMIC DNA]</scope>
    <source>
        <strain evidence="2 3">CGMCC 1.16330</strain>
    </source>
</reference>
<proteinExistence type="predicted"/>
<protein>
    <submittedName>
        <fullName evidence="2">Uncharacterized protein</fullName>
    </submittedName>
</protein>
<evidence type="ECO:0000313" key="2">
    <source>
        <dbReference type="EMBL" id="GGG34631.1"/>
    </source>
</evidence>
<dbReference type="AlphaFoldDB" id="A0A8J3ECD9"/>
<dbReference type="Proteomes" id="UP000597507">
    <property type="component" value="Unassembled WGS sequence"/>
</dbReference>
<comment type="caution">
    <text evidence="2">The sequence shown here is derived from an EMBL/GenBank/DDBJ whole genome shotgun (WGS) entry which is preliminary data.</text>
</comment>
<name>A0A8J3ECD9_9PROT</name>
<organism evidence="2 3">
    <name type="scientific">Caldovatus sediminis</name>
    <dbReference type="NCBI Taxonomy" id="2041189"/>
    <lineage>
        <taxon>Bacteria</taxon>
        <taxon>Pseudomonadati</taxon>
        <taxon>Pseudomonadota</taxon>
        <taxon>Alphaproteobacteria</taxon>
        <taxon>Acetobacterales</taxon>
        <taxon>Roseomonadaceae</taxon>
        <taxon>Caldovatus</taxon>
    </lineage>
</organism>